<name>A0A0D8PWC3_9GAMM</name>
<keyword evidence="1" id="KW-0472">Membrane</keyword>
<dbReference type="Pfam" id="PF10675">
    <property type="entry name" value="DUF2489"/>
    <property type="match status" value="1"/>
</dbReference>
<dbReference type="EMBL" id="PYLW01000022">
    <property type="protein sequence ID" value="PSV92924.1"/>
    <property type="molecule type" value="Genomic_DNA"/>
</dbReference>
<comment type="caution">
    <text evidence="3">The sequence shown here is derived from an EMBL/GenBank/DDBJ whole genome shotgun (WGS) entry which is preliminary data.</text>
</comment>
<feature type="domain" description="DUF2489" evidence="2">
    <location>
        <begin position="15"/>
        <end position="153"/>
    </location>
</feature>
<accession>A0A0D8PWC3</accession>
<dbReference type="OrthoDB" id="5293867at2"/>
<keyword evidence="1" id="KW-0812">Transmembrane</keyword>
<organism evidence="3 6">
    <name type="scientific">Photobacterium iliopiscarium</name>
    <dbReference type="NCBI Taxonomy" id="56192"/>
    <lineage>
        <taxon>Bacteria</taxon>
        <taxon>Pseudomonadati</taxon>
        <taxon>Pseudomonadota</taxon>
        <taxon>Gammaproteobacteria</taxon>
        <taxon>Vibrionales</taxon>
        <taxon>Vibrionaceae</taxon>
        <taxon>Photobacterium</taxon>
    </lineage>
</organism>
<dbReference type="AlphaFoldDB" id="A0A0D8PWC3"/>
<sequence>MQGITLLFVIGGVIVVGLAIYAGLLLVKLSKQQQRHKLFLARAAEQQAEAIKARNDNILESVFIIAMACKQEQCDMSEAAIRLYKLMEVLQADKHVDFAATYPALTDLYQVVKDMPRGDARQQIEKQSRMRFDLERMKAESRLQADIKLELDAILSTKV</sequence>
<dbReference type="Proteomes" id="UP000241190">
    <property type="component" value="Unassembled WGS sequence"/>
</dbReference>
<evidence type="ECO:0000313" key="5">
    <source>
        <dbReference type="Proteomes" id="UP000241190"/>
    </source>
</evidence>
<keyword evidence="1" id="KW-1133">Transmembrane helix</keyword>
<evidence type="ECO:0000313" key="4">
    <source>
        <dbReference type="EMBL" id="PSW96377.1"/>
    </source>
</evidence>
<evidence type="ECO:0000259" key="2">
    <source>
        <dbReference type="Pfam" id="PF10675"/>
    </source>
</evidence>
<protein>
    <submittedName>
        <fullName evidence="3">DUF2489 domain-containing protein</fullName>
    </submittedName>
</protein>
<keyword evidence="5" id="KW-1185">Reference proteome</keyword>
<evidence type="ECO:0000256" key="1">
    <source>
        <dbReference type="SAM" id="Phobius"/>
    </source>
</evidence>
<dbReference type="InterPro" id="IPR019617">
    <property type="entry name" value="DUF2489"/>
</dbReference>
<dbReference type="GeneID" id="93549762"/>
<dbReference type="RefSeq" id="WP_045036847.1">
    <property type="nucleotide sequence ID" value="NZ_CAMQYU010000004.1"/>
</dbReference>
<dbReference type="EMBL" id="PYOP01000015">
    <property type="protein sequence ID" value="PSW96377.1"/>
    <property type="molecule type" value="Genomic_DNA"/>
</dbReference>
<reference evidence="3 6" key="1">
    <citation type="submission" date="2018-01" db="EMBL/GenBank/DDBJ databases">
        <title>Whole genome sequencing of Histamine producing bacteria.</title>
        <authorList>
            <person name="Butler K."/>
        </authorList>
    </citation>
    <scope>NUCLEOTIDE SEQUENCE [LARGE SCALE GENOMIC DNA]</scope>
    <source>
        <strain evidence="4 5">ATCC 51761</strain>
        <strain evidence="3 6">NCIMB 13481</strain>
    </source>
</reference>
<dbReference type="STRING" id="56192.UB38_10210"/>
<evidence type="ECO:0000313" key="6">
    <source>
        <dbReference type="Proteomes" id="UP000241954"/>
    </source>
</evidence>
<feature type="transmembrane region" description="Helical" evidence="1">
    <location>
        <begin position="6"/>
        <end position="27"/>
    </location>
</feature>
<gene>
    <name evidence="3" type="ORF">C9I88_16240</name>
    <name evidence="4" type="ORF">C9J52_10725</name>
</gene>
<evidence type="ECO:0000313" key="3">
    <source>
        <dbReference type="EMBL" id="PSV92924.1"/>
    </source>
</evidence>
<dbReference type="Proteomes" id="UP000241954">
    <property type="component" value="Unassembled WGS sequence"/>
</dbReference>
<proteinExistence type="predicted"/>